<dbReference type="Proteomes" id="UP000249304">
    <property type="component" value="Unassembled WGS sequence"/>
</dbReference>
<evidence type="ECO:0000313" key="3">
    <source>
        <dbReference type="Proteomes" id="UP000249304"/>
    </source>
</evidence>
<dbReference type="AlphaFoldDB" id="A0A2W2DL95"/>
<dbReference type="Pfam" id="PF04069">
    <property type="entry name" value="OpuAC"/>
    <property type="match status" value="1"/>
</dbReference>
<dbReference type="Gene3D" id="3.40.190.10">
    <property type="entry name" value="Periplasmic binding protein-like II"/>
    <property type="match status" value="1"/>
</dbReference>
<evidence type="ECO:0000259" key="1">
    <source>
        <dbReference type="Pfam" id="PF04069"/>
    </source>
</evidence>
<sequence>MRADRGAGADRRLAGRARAASAVPERTVVRALVALLLVLVLAGCGLERAGSFVPPVEPAGIRPVASLEGTTVRVTSKEFTEQLVLGKIAVLALSAAGADVEDQTNVQGSVNARASLTRGDADLMWEYTGTGWITYLGRRRPIPDPWRQYVAVRDLDLRRNGVVWLPPAPLNNTYAVGVTRATARRWGLRTISDIRKIPVGQRTFCVDHETFGRDDGFLGMLRAYGLRYGADIPRQGVRRVSVGVLYDSVASDRCALGMVTTTDGRVEALGLTLLQDDKKFFPLYNASVTMRRQLADAHPDIARIFAPISAKLTDQVMRDLNARVDVDGDVPALVARDWLRAEGFVR</sequence>
<reference evidence="2 3" key="1">
    <citation type="submission" date="2018-01" db="EMBL/GenBank/DDBJ databases">
        <title>Draft genome sequence of Nonomuraea sp. KC333.</title>
        <authorList>
            <person name="Sahin N."/>
            <person name="Saygin H."/>
            <person name="Ay H."/>
        </authorList>
    </citation>
    <scope>NUCLEOTIDE SEQUENCE [LARGE SCALE GENOMIC DNA]</scope>
    <source>
        <strain evidence="2 3">KC333</strain>
    </source>
</reference>
<accession>A0A2W2DL95</accession>
<feature type="domain" description="ABC-type glycine betaine transport system substrate-binding" evidence="1">
    <location>
        <begin position="71"/>
        <end position="340"/>
    </location>
</feature>
<comment type="caution">
    <text evidence="2">The sequence shown here is derived from an EMBL/GenBank/DDBJ whole genome shotgun (WGS) entry which is preliminary data.</text>
</comment>
<dbReference type="EMBL" id="POUD01000178">
    <property type="protein sequence ID" value="PZG12712.1"/>
    <property type="molecule type" value="Genomic_DNA"/>
</dbReference>
<dbReference type="SUPFAM" id="SSF53850">
    <property type="entry name" value="Periplasmic binding protein-like II"/>
    <property type="match status" value="1"/>
</dbReference>
<organism evidence="2 3">
    <name type="scientific">Nonomuraea aridisoli</name>
    <dbReference type="NCBI Taxonomy" id="2070368"/>
    <lineage>
        <taxon>Bacteria</taxon>
        <taxon>Bacillati</taxon>
        <taxon>Actinomycetota</taxon>
        <taxon>Actinomycetes</taxon>
        <taxon>Streptosporangiales</taxon>
        <taxon>Streptosporangiaceae</taxon>
        <taxon>Nonomuraea</taxon>
    </lineage>
</organism>
<dbReference type="GO" id="GO:0022857">
    <property type="term" value="F:transmembrane transporter activity"/>
    <property type="evidence" value="ECO:0007669"/>
    <property type="project" value="InterPro"/>
</dbReference>
<gene>
    <name evidence="2" type="ORF">C1J01_32045</name>
</gene>
<proteinExistence type="predicted"/>
<dbReference type="InterPro" id="IPR007210">
    <property type="entry name" value="ABC_Gly_betaine_transp_sub-bd"/>
</dbReference>
<dbReference type="CDD" id="cd13611">
    <property type="entry name" value="PBP2_YehZ"/>
    <property type="match status" value="1"/>
</dbReference>
<protein>
    <submittedName>
        <fullName evidence="2">Glycine/betaine ABC transporter substrate-binding protein</fullName>
    </submittedName>
</protein>
<name>A0A2W2DL95_9ACTN</name>
<dbReference type="OrthoDB" id="9781705at2"/>
<keyword evidence="3" id="KW-1185">Reference proteome</keyword>
<evidence type="ECO:0000313" key="2">
    <source>
        <dbReference type="EMBL" id="PZG12712.1"/>
    </source>
</evidence>
<dbReference type="GO" id="GO:0043190">
    <property type="term" value="C:ATP-binding cassette (ABC) transporter complex"/>
    <property type="evidence" value="ECO:0007669"/>
    <property type="project" value="InterPro"/>
</dbReference>
<dbReference type="Gene3D" id="3.40.190.120">
    <property type="entry name" value="Osmoprotection protein (prox), domain 2"/>
    <property type="match status" value="1"/>
</dbReference>